<reference evidence="2" key="2">
    <citation type="submission" date="2020-10" db="UniProtKB">
        <authorList>
            <consortium name="WormBaseParasite"/>
        </authorList>
    </citation>
    <scope>IDENTIFICATION</scope>
</reference>
<dbReference type="WBParaSite" id="Pan_g4927.t1">
    <property type="protein sequence ID" value="Pan_g4927.t1"/>
    <property type="gene ID" value="Pan_g4927"/>
</dbReference>
<evidence type="ECO:0000313" key="1">
    <source>
        <dbReference type="Proteomes" id="UP000492821"/>
    </source>
</evidence>
<keyword evidence="1" id="KW-1185">Reference proteome</keyword>
<reference evidence="1" key="1">
    <citation type="journal article" date="2013" name="Genetics">
        <title>The draft genome and transcriptome of Panagrellus redivivus are shaped by the harsh demands of a free-living lifestyle.</title>
        <authorList>
            <person name="Srinivasan J."/>
            <person name="Dillman A.R."/>
            <person name="Macchietto M.G."/>
            <person name="Heikkinen L."/>
            <person name="Lakso M."/>
            <person name="Fracchia K.M."/>
            <person name="Antoshechkin I."/>
            <person name="Mortazavi A."/>
            <person name="Wong G."/>
            <person name="Sternberg P.W."/>
        </authorList>
    </citation>
    <scope>NUCLEOTIDE SEQUENCE [LARGE SCALE GENOMIC DNA]</scope>
    <source>
        <strain evidence="1">MT8872</strain>
    </source>
</reference>
<proteinExistence type="predicted"/>
<evidence type="ECO:0000313" key="2">
    <source>
        <dbReference type="WBParaSite" id="Pan_g4927.t1"/>
    </source>
</evidence>
<dbReference type="Proteomes" id="UP000492821">
    <property type="component" value="Unassembled WGS sequence"/>
</dbReference>
<accession>A0A7E4W0E8</accession>
<protein>
    <submittedName>
        <fullName evidence="2">MitMem_reg domain-containing protein</fullName>
    </submittedName>
</protein>
<sequence>MFSTPYVVVETTVKEPTKYYLHKKGKMDFVEIPDELVEFGVQWKYADPQAIPLHVEPTTYLKTLVALHHILLVEKPNDMAAYRRKEVNGKTRLCPPFDPSVTTLTQDIHLVNILCAVARKMGLHYLAEYLEAVRGK</sequence>
<dbReference type="AlphaFoldDB" id="A0A7E4W0E8"/>
<name>A0A7E4W0E8_PANRE</name>
<organism evidence="1 2">
    <name type="scientific">Panagrellus redivivus</name>
    <name type="common">Microworm</name>
    <dbReference type="NCBI Taxonomy" id="6233"/>
    <lineage>
        <taxon>Eukaryota</taxon>
        <taxon>Metazoa</taxon>
        <taxon>Ecdysozoa</taxon>
        <taxon>Nematoda</taxon>
        <taxon>Chromadorea</taxon>
        <taxon>Rhabditida</taxon>
        <taxon>Tylenchina</taxon>
        <taxon>Panagrolaimomorpha</taxon>
        <taxon>Panagrolaimoidea</taxon>
        <taxon>Panagrolaimidae</taxon>
        <taxon>Panagrellus</taxon>
    </lineage>
</organism>